<protein>
    <submittedName>
        <fullName evidence="2">Uncharacterized protein</fullName>
    </submittedName>
</protein>
<dbReference type="RefSeq" id="WP_050441110.1">
    <property type="nucleotide sequence ID" value="NZ_CAAKNW010000057.1"/>
</dbReference>
<organism evidence="2 3">
    <name type="scientific">Bacteroides fragilis</name>
    <dbReference type="NCBI Taxonomy" id="817"/>
    <lineage>
        <taxon>Bacteria</taxon>
        <taxon>Pseudomonadati</taxon>
        <taxon>Bacteroidota</taxon>
        <taxon>Bacteroidia</taxon>
        <taxon>Bacteroidales</taxon>
        <taxon>Bacteroidaceae</taxon>
        <taxon>Bacteroides</taxon>
    </lineage>
</organism>
<feature type="compositionally biased region" description="Basic residues" evidence="1">
    <location>
        <begin position="37"/>
        <end position="48"/>
    </location>
</feature>
<dbReference type="EMBL" id="CP103216">
    <property type="protein sequence ID" value="UVR56334.1"/>
    <property type="molecule type" value="Genomic_DNA"/>
</dbReference>
<name>A0AAQ2S651_BACFG</name>
<evidence type="ECO:0000313" key="2">
    <source>
        <dbReference type="EMBL" id="UVR56334.1"/>
    </source>
</evidence>
<evidence type="ECO:0000256" key="1">
    <source>
        <dbReference type="SAM" id="MobiDB-lite"/>
    </source>
</evidence>
<gene>
    <name evidence="2" type="ORF">NXX45_21935</name>
</gene>
<dbReference type="AlphaFoldDB" id="A0AAQ2S651"/>
<reference evidence="2" key="1">
    <citation type="submission" date="2022-08" db="EMBL/GenBank/DDBJ databases">
        <title>Genome Sequencing of Bacteroides fragilis Group Isolates with Nanopore Technology.</title>
        <authorList>
            <person name="Tisza M.J."/>
            <person name="Smith D."/>
            <person name="Dekker J.P."/>
        </authorList>
    </citation>
    <scope>NUCLEOTIDE SEQUENCE</scope>
    <source>
        <strain evidence="2">BFG-70</strain>
    </source>
</reference>
<accession>A0AAQ2S651</accession>
<dbReference type="Proteomes" id="UP001060330">
    <property type="component" value="Chromosome"/>
</dbReference>
<sequence length="69" mass="7779">MLHRILHNIKDDDATFEEHTQVGENYAGGRTSEKDQRRKNHKSGKKSMGHSLAQKTIVMGLLSKGKVYA</sequence>
<feature type="region of interest" description="Disordered" evidence="1">
    <location>
        <begin position="16"/>
        <end position="52"/>
    </location>
</feature>
<evidence type="ECO:0000313" key="3">
    <source>
        <dbReference type="Proteomes" id="UP001060330"/>
    </source>
</evidence>
<proteinExistence type="predicted"/>